<dbReference type="Proteomes" id="UP000789901">
    <property type="component" value="Unassembled WGS sequence"/>
</dbReference>
<protein>
    <submittedName>
        <fullName evidence="1">34954_t:CDS:1</fullName>
    </submittedName>
</protein>
<keyword evidence="2" id="KW-1185">Reference proteome</keyword>
<name>A0ABM8VZU0_GIGMA</name>
<reference evidence="1 2" key="1">
    <citation type="submission" date="2021-06" db="EMBL/GenBank/DDBJ databases">
        <authorList>
            <person name="Kallberg Y."/>
            <person name="Tangrot J."/>
            <person name="Rosling A."/>
        </authorList>
    </citation>
    <scope>NUCLEOTIDE SEQUENCE [LARGE SCALE GENOMIC DNA]</scope>
    <source>
        <strain evidence="1 2">120-4 pot B 10/14</strain>
    </source>
</reference>
<accession>A0ABM8VZU0</accession>
<evidence type="ECO:0000313" key="2">
    <source>
        <dbReference type="Proteomes" id="UP000789901"/>
    </source>
</evidence>
<sequence>MNDSLSSFIILDVCQKIEDSILNCWEEPFNETYIASYLDSSNTINIPV</sequence>
<gene>
    <name evidence="1" type="ORF">GMARGA_LOCUS1601</name>
</gene>
<evidence type="ECO:0000313" key="1">
    <source>
        <dbReference type="EMBL" id="CAG8488489.1"/>
    </source>
</evidence>
<proteinExistence type="predicted"/>
<comment type="caution">
    <text evidence="1">The sequence shown here is derived from an EMBL/GenBank/DDBJ whole genome shotgun (WGS) entry which is preliminary data.</text>
</comment>
<organism evidence="1 2">
    <name type="scientific">Gigaspora margarita</name>
    <dbReference type="NCBI Taxonomy" id="4874"/>
    <lineage>
        <taxon>Eukaryota</taxon>
        <taxon>Fungi</taxon>
        <taxon>Fungi incertae sedis</taxon>
        <taxon>Mucoromycota</taxon>
        <taxon>Glomeromycotina</taxon>
        <taxon>Glomeromycetes</taxon>
        <taxon>Diversisporales</taxon>
        <taxon>Gigasporaceae</taxon>
        <taxon>Gigaspora</taxon>
    </lineage>
</organism>
<dbReference type="EMBL" id="CAJVQB010000431">
    <property type="protein sequence ID" value="CAG8488489.1"/>
    <property type="molecule type" value="Genomic_DNA"/>
</dbReference>